<evidence type="ECO:0000313" key="6">
    <source>
        <dbReference type="EMBL" id="GFG40011.1"/>
    </source>
</evidence>
<dbReference type="PANTHER" id="PTHR13966:SF19">
    <property type="entry name" value="NUCLEASE EXOG, MITOCHONDRIAL"/>
    <property type="match status" value="1"/>
</dbReference>
<keyword evidence="3" id="KW-0255">Endonuclease</keyword>
<dbReference type="GO" id="GO:0046872">
    <property type="term" value="F:metal ion binding"/>
    <property type="evidence" value="ECO:0007669"/>
    <property type="project" value="InterPro"/>
</dbReference>
<dbReference type="FunCoup" id="A0A6L2Q552">
    <property type="interactions" value="7"/>
</dbReference>
<evidence type="ECO:0000313" key="7">
    <source>
        <dbReference type="Proteomes" id="UP000502823"/>
    </source>
</evidence>
<name>A0A6L2Q552_COPFO</name>
<evidence type="ECO:0000256" key="3">
    <source>
        <dbReference type="ARBA" id="ARBA00022759"/>
    </source>
</evidence>
<evidence type="ECO:0000256" key="1">
    <source>
        <dbReference type="ARBA" id="ARBA00010052"/>
    </source>
</evidence>
<dbReference type="InterPro" id="IPR044925">
    <property type="entry name" value="His-Me_finger_sf"/>
</dbReference>
<dbReference type="InParanoid" id="A0A6L2Q552"/>
<evidence type="ECO:0000256" key="4">
    <source>
        <dbReference type="PIRSR" id="PIRSR640255-1"/>
    </source>
</evidence>
<dbReference type="PANTHER" id="PTHR13966">
    <property type="entry name" value="ENDONUCLEASE RELATED"/>
    <property type="match status" value="1"/>
</dbReference>
<dbReference type="InterPro" id="IPR044929">
    <property type="entry name" value="DNA/RNA_non-sp_Endonuclease_sf"/>
</dbReference>
<dbReference type="Proteomes" id="UP000502823">
    <property type="component" value="Unassembled WGS sequence"/>
</dbReference>
<dbReference type="GO" id="GO:0003676">
    <property type="term" value="F:nucleic acid binding"/>
    <property type="evidence" value="ECO:0007669"/>
    <property type="project" value="InterPro"/>
</dbReference>
<comment type="similarity">
    <text evidence="1">Belongs to the DNA/RNA non-specific endonuclease family.</text>
</comment>
<keyword evidence="2" id="KW-0540">Nuclease</keyword>
<evidence type="ECO:0000259" key="5">
    <source>
        <dbReference type="SMART" id="SM00892"/>
    </source>
</evidence>
<feature type="domain" description="DNA/RNA non-specific endonuclease/pyrophosphatase/phosphodiesterase" evidence="5">
    <location>
        <begin position="124"/>
        <end position="373"/>
    </location>
</feature>
<organism evidence="6 7">
    <name type="scientific">Coptotermes formosanus</name>
    <name type="common">Formosan subterranean termite</name>
    <dbReference type="NCBI Taxonomy" id="36987"/>
    <lineage>
        <taxon>Eukaryota</taxon>
        <taxon>Metazoa</taxon>
        <taxon>Ecdysozoa</taxon>
        <taxon>Arthropoda</taxon>
        <taxon>Hexapoda</taxon>
        <taxon>Insecta</taxon>
        <taxon>Pterygota</taxon>
        <taxon>Neoptera</taxon>
        <taxon>Polyneoptera</taxon>
        <taxon>Dictyoptera</taxon>
        <taxon>Blattodea</taxon>
        <taxon>Blattoidea</taxon>
        <taxon>Termitoidae</taxon>
        <taxon>Rhinotermitidae</taxon>
        <taxon>Coptotermes</taxon>
    </lineage>
</organism>
<dbReference type="EMBL" id="BLKM01001341">
    <property type="protein sequence ID" value="GFG40011.1"/>
    <property type="molecule type" value="Genomic_DNA"/>
</dbReference>
<protein>
    <recommendedName>
        <fullName evidence="5">DNA/RNA non-specific endonuclease/pyrophosphatase/phosphodiesterase domain-containing protein</fullName>
    </recommendedName>
</protein>
<comment type="caution">
    <text evidence="6">The sequence shown here is derived from an EMBL/GenBank/DDBJ whole genome shotgun (WGS) entry which is preliminary data.</text>
</comment>
<proteinExistence type="inferred from homology"/>
<dbReference type="GO" id="GO:0004521">
    <property type="term" value="F:RNA endonuclease activity"/>
    <property type="evidence" value="ECO:0007669"/>
    <property type="project" value="TreeGrafter"/>
</dbReference>
<keyword evidence="7" id="KW-1185">Reference proteome</keyword>
<sequence length="392" mass="45282">MLSGCTISINRHLRPNSRMILHPDSSSTHGYRFFLPSAARRFLTFQHGQEVVFACPNGLYERAQCNTGDTFNFPSLARDFNISQIICRRPLRATVRNYGKCYNSEYKHLGIGLTVRQNQSTKEFIKLVDICFDPQHRASVYAKFTLMQGIDNGQRTVNRRNFTCTPYFEYSTKTFDELYTRENQYTALLKLIGSANQTVKFISRNVSSDLYLTKGHLVAVKDFVYNSQQQVTLFCVNTAPMWHGIRKGNWRRLENSIRQYANSKGKDLTVYTGTYGVLNLPHVNGSSVQIYLDAGRNGHNFLPVPRLFWKLVYDRLTRQGIVFLAINNHHKGLNPEDYKLCPDVCNRTQSWFAGWDRHQISLGYVYCCNIRAFLARTNVMPEFRDHVFGLLT</sequence>
<dbReference type="SUPFAM" id="SSF54060">
    <property type="entry name" value="His-Me finger endonucleases"/>
    <property type="match status" value="1"/>
</dbReference>
<dbReference type="Gene3D" id="3.40.570.10">
    <property type="entry name" value="Extracellular Endonuclease, subunit A"/>
    <property type="match status" value="1"/>
</dbReference>
<dbReference type="GO" id="GO:0005743">
    <property type="term" value="C:mitochondrial inner membrane"/>
    <property type="evidence" value="ECO:0007669"/>
    <property type="project" value="TreeGrafter"/>
</dbReference>
<dbReference type="Pfam" id="PF01223">
    <property type="entry name" value="Endonuclease_NS"/>
    <property type="match status" value="1"/>
</dbReference>
<dbReference type="GO" id="GO:0006309">
    <property type="term" value="P:apoptotic DNA fragmentation"/>
    <property type="evidence" value="ECO:0007669"/>
    <property type="project" value="TreeGrafter"/>
</dbReference>
<feature type="active site" description="Proton acceptor" evidence="4">
    <location>
        <position position="216"/>
    </location>
</feature>
<dbReference type="SMART" id="SM00892">
    <property type="entry name" value="Endonuclease_NS"/>
    <property type="match status" value="1"/>
</dbReference>
<accession>A0A6L2Q552</accession>
<reference evidence="7" key="1">
    <citation type="submission" date="2020-01" db="EMBL/GenBank/DDBJ databases">
        <title>Draft genome sequence of the Termite Coptotermes fromosanus.</title>
        <authorList>
            <person name="Itakura S."/>
            <person name="Yosikawa Y."/>
            <person name="Umezawa K."/>
        </authorList>
    </citation>
    <scope>NUCLEOTIDE SEQUENCE [LARGE SCALE GENOMIC DNA]</scope>
</reference>
<dbReference type="OrthoDB" id="5960141at2759"/>
<dbReference type="AlphaFoldDB" id="A0A6L2Q552"/>
<evidence type="ECO:0000256" key="2">
    <source>
        <dbReference type="ARBA" id="ARBA00022722"/>
    </source>
</evidence>
<dbReference type="InterPro" id="IPR001604">
    <property type="entry name" value="Endo_G_ENPP1-like_dom"/>
</dbReference>
<dbReference type="GO" id="GO:0005634">
    <property type="term" value="C:nucleus"/>
    <property type="evidence" value="ECO:0007669"/>
    <property type="project" value="TreeGrafter"/>
</dbReference>
<gene>
    <name evidence="6" type="ORF">Cfor_12984</name>
</gene>
<keyword evidence="3" id="KW-0378">Hydrolase</keyword>
<dbReference type="GO" id="GO:0000014">
    <property type="term" value="F:single-stranded DNA endodeoxyribonuclease activity"/>
    <property type="evidence" value="ECO:0007669"/>
    <property type="project" value="TreeGrafter"/>
</dbReference>
<dbReference type="InterPro" id="IPR040255">
    <property type="entry name" value="Non-specific_endonuclease"/>
</dbReference>
<dbReference type="FunFam" id="3.40.570.10:FF:000007">
    <property type="entry name" value="Alkaline nuclease"/>
    <property type="match status" value="1"/>
</dbReference>